<dbReference type="Gene3D" id="1.25.40.10">
    <property type="entry name" value="Tetratricopeptide repeat domain"/>
    <property type="match status" value="1"/>
</dbReference>
<feature type="domain" description="CHAT" evidence="1">
    <location>
        <begin position="586"/>
        <end position="841"/>
    </location>
</feature>
<reference evidence="2" key="1">
    <citation type="submission" date="2020-07" db="EMBL/GenBank/DDBJ databases">
        <title>Huge and variable diversity of episymbiotic CPR bacteria and DPANN archaea in groundwater ecosystems.</title>
        <authorList>
            <person name="He C.Y."/>
            <person name="Keren R."/>
            <person name="Whittaker M."/>
            <person name="Farag I.F."/>
            <person name="Doudna J."/>
            <person name="Cate J.H.D."/>
            <person name="Banfield J.F."/>
        </authorList>
    </citation>
    <scope>NUCLEOTIDE SEQUENCE</scope>
    <source>
        <strain evidence="2">NC_groundwater_1813_Pr3_B-0.1um_71_17</strain>
    </source>
</reference>
<comment type="caution">
    <text evidence="2">The sequence shown here is derived from an EMBL/GenBank/DDBJ whole genome shotgun (WGS) entry which is preliminary data.</text>
</comment>
<gene>
    <name evidence="2" type="ORF">HZA61_16455</name>
</gene>
<protein>
    <submittedName>
        <fullName evidence="2">CHAT domain-containing protein</fullName>
    </submittedName>
</protein>
<dbReference type="Pfam" id="PF12770">
    <property type="entry name" value="CHAT"/>
    <property type="match status" value="1"/>
</dbReference>
<evidence type="ECO:0000259" key="1">
    <source>
        <dbReference type="Pfam" id="PF12770"/>
    </source>
</evidence>
<proteinExistence type="predicted"/>
<feature type="non-terminal residue" evidence="2">
    <location>
        <position position="1"/>
    </location>
</feature>
<dbReference type="AlphaFoldDB" id="A0A933SES9"/>
<organism evidence="2 3">
    <name type="scientific">Eiseniibacteriota bacterium</name>
    <dbReference type="NCBI Taxonomy" id="2212470"/>
    <lineage>
        <taxon>Bacteria</taxon>
        <taxon>Candidatus Eiseniibacteriota</taxon>
    </lineage>
</organism>
<evidence type="ECO:0000313" key="2">
    <source>
        <dbReference type="EMBL" id="MBI5171079.1"/>
    </source>
</evidence>
<evidence type="ECO:0000313" key="3">
    <source>
        <dbReference type="Proteomes" id="UP000696931"/>
    </source>
</evidence>
<accession>A0A933SES9</accession>
<name>A0A933SES9_UNCEI</name>
<dbReference type="PANTHER" id="PTHR10098">
    <property type="entry name" value="RAPSYN-RELATED"/>
    <property type="match status" value="1"/>
</dbReference>
<dbReference type="InterPro" id="IPR024983">
    <property type="entry name" value="CHAT_dom"/>
</dbReference>
<dbReference type="SUPFAM" id="SSF48452">
    <property type="entry name" value="TPR-like"/>
    <property type="match status" value="2"/>
</dbReference>
<dbReference type="Proteomes" id="UP000696931">
    <property type="component" value="Unassembled WGS sequence"/>
</dbReference>
<dbReference type="EMBL" id="JACRIW010000117">
    <property type="protein sequence ID" value="MBI5171079.1"/>
    <property type="molecule type" value="Genomic_DNA"/>
</dbReference>
<dbReference type="InterPro" id="IPR011990">
    <property type="entry name" value="TPR-like_helical_dom_sf"/>
</dbReference>
<dbReference type="PANTHER" id="PTHR10098:SF108">
    <property type="entry name" value="TETRATRICOPEPTIDE REPEAT PROTEIN 28"/>
    <property type="match status" value="1"/>
</dbReference>
<sequence length="872" mass="92118">AGARLSCAAATASARPAPHTRVLFARFDSLAAHASADDVGRWVGGPECGASADTSARAVAAALRARQFLAAARYASCAAQANAAIAHARATRDTLLECRALYALGMAHALSGDVAPAPAHARRLVALARRAHLKRDEAHGRLTLAYLDVLAERYPAAERGYRAALRGLSPEWDAGLRRIARVGLSRALFNQGRTREARALDVEIIRESRAAGDVVQEAIALNNLATHDLIAGDPAEAIPNWARALRLQRAGARTQDAVTTALNLAGALARLGRYDEVGELLEEYADSTRTPLRAWQRAEVLAVLASARSRQDRDAEADRLAKRAWDLALSARVRPALALLGTRAELATNRGDTGGALALVDEWLGSGAGDPLDRDDALMARSIAAMQALRGGRPAEALERWHALSADVDTSDALGRMKRSHVLLGEALAHFRLGHRALGREAAHAALCAWESGRGAFRSAQWRELLERDGVYLWGSVLAELRLAGGGASEAFDVAQRLKARTFTERMGGARAAPVTLASLRTRVLRPGEVAFDAFPGLDSLLVFVVANRELRAYTVPERAGRGARCATRGALAGALEDAPELRASAARELSRELLAPAAAAAGSARQWIVTADGVTGALPWDDLPLPGGTRTLGASRAVANVPSLTALARLRERTARSPRPGPFVLAGITGPGGRELAGAREEAEFLRARYASADVRVPRTGADVRAALERMRGAAVVHVAAHFTADPENPWRSGVLLGPVARDESWLRAADVAGRVPGTALVVLAGCGSAAVGEPDVRGERGLATAFLAAGARSAVGAIGPVEDRASVEFARAFYAGLDGGLAVSEALARARGEMRTSSRAPFVLFGDPDVRVRLPRRRGLALPALDRLLR</sequence>